<organism evidence="2 3">
    <name type="scientific">Cronartium quercuum f. sp. fusiforme G11</name>
    <dbReference type="NCBI Taxonomy" id="708437"/>
    <lineage>
        <taxon>Eukaryota</taxon>
        <taxon>Fungi</taxon>
        <taxon>Dikarya</taxon>
        <taxon>Basidiomycota</taxon>
        <taxon>Pucciniomycotina</taxon>
        <taxon>Pucciniomycetes</taxon>
        <taxon>Pucciniales</taxon>
        <taxon>Coleosporiaceae</taxon>
        <taxon>Cronartium</taxon>
    </lineage>
</organism>
<reference evidence="2" key="1">
    <citation type="submission" date="2013-11" db="EMBL/GenBank/DDBJ databases">
        <title>Genome sequence of the fusiform rust pathogen reveals effectors for host alternation and coevolution with pine.</title>
        <authorList>
            <consortium name="DOE Joint Genome Institute"/>
            <person name="Smith K."/>
            <person name="Pendleton A."/>
            <person name="Kubisiak T."/>
            <person name="Anderson C."/>
            <person name="Salamov A."/>
            <person name="Aerts A."/>
            <person name="Riley R."/>
            <person name="Clum A."/>
            <person name="Lindquist E."/>
            <person name="Ence D."/>
            <person name="Campbell M."/>
            <person name="Kronenberg Z."/>
            <person name="Feau N."/>
            <person name="Dhillon B."/>
            <person name="Hamelin R."/>
            <person name="Burleigh J."/>
            <person name="Smith J."/>
            <person name="Yandell M."/>
            <person name="Nelson C."/>
            <person name="Grigoriev I."/>
            <person name="Davis J."/>
        </authorList>
    </citation>
    <scope>NUCLEOTIDE SEQUENCE</scope>
    <source>
        <strain evidence="2">G11</strain>
    </source>
</reference>
<feature type="non-terminal residue" evidence="2">
    <location>
        <position position="294"/>
    </location>
</feature>
<name>A0A9P6N5D1_9BASI</name>
<accession>A0A9P6N5D1</accession>
<feature type="region of interest" description="Disordered" evidence="1">
    <location>
        <begin position="1"/>
        <end position="148"/>
    </location>
</feature>
<dbReference type="EMBL" id="MU167900">
    <property type="protein sequence ID" value="KAG0139033.1"/>
    <property type="molecule type" value="Genomic_DNA"/>
</dbReference>
<feature type="compositionally biased region" description="Low complexity" evidence="1">
    <location>
        <begin position="210"/>
        <end position="235"/>
    </location>
</feature>
<evidence type="ECO:0000256" key="1">
    <source>
        <dbReference type="SAM" id="MobiDB-lite"/>
    </source>
</evidence>
<evidence type="ECO:0000313" key="3">
    <source>
        <dbReference type="Proteomes" id="UP000886653"/>
    </source>
</evidence>
<feature type="compositionally biased region" description="Basic and acidic residues" evidence="1">
    <location>
        <begin position="89"/>
        <end position="99"/>
    </location>
</feature>
<feature type="compositionally biased region" description="Low complexity" evidence="1">
    <location>
        <begin position="128"/>
        <end position="139"/>
    </location>
</feature>
<feature type="region of interest" description="Disordered" evidence="1">
    <location>
        <begin position="197"/>
        <end position="294"/>
    </location>
</feature>
<feature type="compositionally biased region" description="Low complexity" evidence="1">
    <location>
        <begin position="1"/>
        <end position="22"/>
    </location>
</feature>
<proteinExistence type="predicted"/>
<protein>
    <submittedName>
        <fullName evidence="2">Uncharacterized protein</fullName>
    </submittedName>
</protein>
<keyword evidence="3" id="KW-1185">Reference proteome</keyword>
<sequence>MNLSSSPLTPLSSSLTPIPSTSHQSSTPLNLSSFDEALNPSSSGSEYLPSLVSTPAIDALSTTSDDTIQPSRFIRQPLSRNSSTSKQRTKSEESIKSELEMQNNRAKSEEQPRGQTHNLTGTRRRPPTRATATRSTSTTVQPTIPPIPGYTTSTTIPGAWIPTPGPPESTPGTHWSEVRHWTGMKFANEESAAAYLASQSAANLRRDASRTSPSPTRKPTTSGSSESAATSSSVSGSGGQSRRLGAEQNNPLLIEPSLVASVPPRKPGCGSIESLQSINKRGKESREHHFKRPT</sequence>
<dbReference type="AlphaFoldDB" id="A0A9P6N5D1"/>
<comment type="caution">
    <text evidence="2">The sequence shown here is derived from an EMBL/GenBank/DDBJ whole genome shotgun (WGS) entry which is preliminary data.</text>
</comment>
<gene>
    <name evidence="2" type="ORF">CROQUDRAFT_102296</name>
</gene>
<evidence type="ECO:0000313" key="2">
    <source>
        <dbReference type="EMBL" id="KAG0139033.1"/>
    </source>
</evidence>
<feature type="compositionally biased region" description="Polar residues" evidence="1">
    <location>
        <begin position="60"/>
        <end position="70"/>
    </location>
</feature>
<dbReference type="Proteomes" id="UP000886653">
    <property type="component" value="Unassembled WGS sequence"/>
</dbReference>
<feature type="compositionally biased region" description="Polar residues" evidence="1">
    <location>
        <begin position="23"/>
        <end position="45"/>
    </location>
</feature>